<gene>
    <name evidence="2" type="ORF">JCM31447_04460</name>
</gene>
<keyword evidence="1" id="KW-0175">Coiled coil</keyword>
<evidence type="ECO:0000313" key="2">
    <source>
        <dbReference type="EMBL" id="BBH52009.1"/>
    </source>
</evidence>
<accession>A0A4P2VL00</accession>
<dbReference type="EMBL" id="AP019368">
    <property type="protein sequence ID" value="BBH52009.1"/>
    <property type="molecule type" value="Genomic_DNA"/>
</dbReference>
<keyword evidence="3" id="KW-1185">Reference proteome</keyword>
<feature type="coiled-coil region" evidence="1">
    <location>
        <begin position="205"/>
        <end position="262"/>
    </location>
</feature>
<dbReference type="Proteomes" id="UP000291236">
    <property type="component" value="Chromosome"/>
</dbReference>
<dbReference type="AlphaFoldDB" id="A0A4P2VL00"/>
<name>A0A4P2VL00_FLUSA</name>
<dbReference type="KEGG" id="sbf:JCM31447_04460"/>
<organism evidence="2 3">
    <name type="scientific">Fluviispira sanaruensis</name>
    <dbReference type="NCBI Taxonomy" id="2493639"/>
    <lineage>
        <taxon>Bacteria</taxon>
        <taxon>Pseudomonadati</taxon>
        <taxon>Bdellovibrionota</taxon>
        <taxon>Oligoflexia</taxon>
        <taxon>Silvanigrellales</taxon>
        <taxon>Silvanigrellaceae</taxon>
        <taxon>Fluviispira</taxon>
    </lineage>
</organism>
<proteinExistence type="predicted"/>
<protein>
    <submittedName>
        <fullName evidence="2">Uncharacterized protein</fullName>
    </submittedName>
</protein>
<evidence type="ECO:0000313" key="3">
    <source>
        <dbReference type="Proteomes" id="UP000291236"/>
    </source>
</evidence>
<sequence length="319" mass="37834">MIENGESQFIDFIHANELITNNIQYNQIDNLIEQFDFYQGTPVARQFLAISMLTNLYYEANEIIDKIKKNLIEKTKINLNRISDKPSLPLKISRAFSLLENKKKLQAEILPYEEIMNQFLNRLEKQKNSKKEELNAPLNFWEEESIRKSFYQIISFIECSLYSFSYITNMKDNKIISSLISIKEDIFASSIREIYNKTHFILRLIKLILKNNKNIEKSEENLNKEQENSSYTNRLSIQLSKLNENISEIKKLEQKMIELNTSHIKFREMIDEEIHSLNISISKENIVKARLEMRLNDDEYPLSVAFRTHITKLLQYLEE</sequence>
<evidence type="ECO:0000256" key="1">
    <source>
        <dbReference type="SAM" id="Coils"/>
    </source>
</evidence>
<reference evidence="2 3" key="1">
    <citation type="submission" date="2018-12" db="EMBL/GenBank/DDBJ databases">
        <title>Rubrispira sanarue gen. nov., sp., nov., a member of the order Silvanigrellales, isolated from a brackish lake in Hamamatsu Japan.</title>
        <authorList>
            <person name="Maejima Y."/>
            <person name="Iino T."/>
            <person name="Muraguchi Y."/>
            <person name="Fukuda K."/>
            <person name="Nojiri H."/>
            <person name="Ohkuma M."/>
            <person name="Moriuchi R."/>
            <person name="Dohra H."/>
            <person name="Kimbara K."/>
            <person name="Shintani M."/>
        </authorList>
    </citation>
    <scope>NUCLEOTIDE SEQUENCE [LARGE SCALE GENOMIC DNA]</scope>
    <source>
        <strain evidence="2 3">RF1110005</strain>
    </source>
</reference>